<dbReference type="InterPro" id="IPR011040">
    <property type="entry name" value="Sialidase"/>
</dbReference>
<dbReference type="EMBL" id="JBHMAG010000016">
    <property type="protein sequence ID" value="MFB9754664.1"/>
    <property type="molecule type" value="Genomic_DNA"/>
</dbReference>
<comment type="caution">
    <text evidence="2">The sequence shown here is derived from an EMBL/GenBank/DDBJ whole genome shotgun (WGS) entry which is preliminary data.</text>
</comment>
<keyword evidence="2" id="KW-0378">Hydrolase</keyword>
<evidence type="ECO:0000313" key="2">
    <source>
        <dbReference type="EMBL" id="MFB9754664.1"/>
    </source>
</evidence>
<keyword evidence="3" id="KW-1185">Reference proteome</keyword>
<dbReference type="Pfam" id="PF13088">
    <property type="entry name" value="BNR_2"/>
    <property type="match status" value="1"/>
</dbReference>
<proteinExistence type="predicted"/>
<dbReference type="Gene3D" id="2.120.10.10">
    <property type="match status" value="1"/>
</dbReference>
<dbReference type="PANTHER" id="PTHR43752:SF2">
    <property type="entry name" value="BNR_ASP-BOX REPEAT FAMILY PROTEIN"/>
    <property type="match status" value="1"/>
</dbReference>
<feature type="domain" description="Sialidase" evidence="1">
    <location>
        <begin position="44"/>
        <end position="322"/>
    </location>
</feature>
<name>A0ABV5W268_9BACL</name>
<evidence type="ECO:0000259" key="1">
    <source>
        <dbReference type="Pfam" id="PF13088"/>
    </source>
</evidence>
<dbReference type="SUPFAM" id="SSF50939">
    <property type="entry name" value="Sialidases"/>
    <property type="match status" value="1"/>
</dbReference>
<keyword evidence="2" id="KW-0326">Glycosidase</keyword>
<dbReference type="Proteomes" id="UP001589619">
    <property type="component" value="Unassembled WGS sequence"/>
</dbReference>
<dbReference type="GO" id="GO:0016798">
    <property type="term" value="F:hydrolase activity, acting on glycosyl bonds"/>
    <property type="evidence" value="ECO:0007669"/>
    <property type="project" value="UniProtKB-KW"/>
</dbReference>
<dbReference type="EC" id="3.2.1.-" evidence="2"/>
<sequence>MEQKGNVVLDLRPLEGNPRNSEGAFIDLNDGRLLFVYSRFTGKSANDDAKAYIAARYSADGGDTWTGEEIIATPEEHDALNIMSVSLLRLGNGDIGLFYVLRYGWHDTRLHVRRSSDEGSTWGEPVCCVPGKGYYVTNNDRVVRLSTGRLVVPCGFHRMKTSSETEWGSFDGRSIAYFFLSDDDGRTWREARNFCAIGMPNTGSGLQEPGLIELANGTLWGWARTDLGRQYEMFSHDGGESWSNPVPSQFTSPCSPLSMKRDPDSGDLLAVWNPIPTYNTRPVDKHSWGRTPLIGAISKDDGRTWGRHFAVEREEDRNGCCYVAIHFTGRAVLLAYCAGEAEDGICLARLKIRKIAASQLYA</sequence>
<dbReference type="RefSeq" id="WP_379119460.1">
    <property type="nucleotide sequence ID" value="NZ_BAAAYO010000008.1"/>
</dbReference>
<protein>
    <submittedName>
        <fullName evidence="2">Sialidase family protein</fullName>
        <ecNumber evidence="2">3.2.1.-</ecNumber>
    </submittedName>
</protein>
<dbReference type="PANTHER" id="PTHR43752">
    <property type="entry name" value="BNR/ASP-BOX REPEAT FAMILY PROTEIN"/>
    <property type="match status" value="1"/>
</dbReference>
<dbReference type="CDD" id="cd15482">
    <property type="entry name" value="Sialidase_non-viral"/>
    <property type="match status" value="1"/>
</dbReference>
<gene>
    <name evidence="2" type="ORF">ACFFNY_24100</name>
</gene>
<dbReference type="InterPro" id="IPR036278">
    <property type="entry name" value="Sialidase_sf"/>
</dbReference>
<evidence type="ECO:0000313" key="3">
    <source>
        <dbReference type="Proteomes" id="UP001589619"/>
    </source>
</evidence>
<reference evidence="2 3" key="1">
    <citation type="submission" date="2024-09" db="EMBL/GenBank/DDBJ databases">
        <authorList>
            <person name="Sun Q."/>
            <person name="Mori K."/>
        </authorList>
    </citation>
    <scope>NUCLEOTIDE SEQUENCE [LARGE SCALE GENOMIC DNA]</scope>
    <source>
        <strain evidence="2 3">JCM 12520</strain>
    </source>
</reference>
<organism evidence="2 3">
    <name type="scientific">Paenibacillus hodogayensis</name>
    <dbReference type="NCBI Taxonomy" id="279208"/>
    <lineage>
        <taxon>Bacteria</taxon>
        <taxon>Bacillati</taxon>
        <taxon>Bacillota</taxon>
        <taxon>Bacilli</taxon>
        <taxon>Bacillales</taxon>
        <taxon>Paenibacillaceae</taxon>
        <taxon>Paenibacillus</taxon>
    </lineage>
</organism>
<accession>A0ABV5W268</accession>